<feature type="domain" description="Sugar phosphate transporter" evidence="6">
    <location>
        <begin position="222"/>
        <end position="441"/>
    </location>
</feature>
<evidence type="ECO:0000256" key="2">
    <source>
        <dbReference type="ARBA" id="ARBA00022692"/>
    </source>
</evidence>
<evidence type="ECO:0000256" key="3">
    <source>
        <dbReference type="ARBA" id="ARBA00022989"/>
    </source>
</evidence>
<keyword evidence="2 5" id="KW-0812">Transmembrane</keyword>
<dbReference type="InterPro" id="IPR050186">
    <property type="entry name" value="TPT_transporter"/>
</dbReference>
<keyword evidence="9" id="KW-1185">Reference proteome</keyword>
<feature type="transmembrane region" description="Helical" evidence="5">
    <location>
        <begin position="226"/>
        <end position="244"/>
    </location>
</feature>
<feature type="transmembrane region" description="Helical" evidence="5">
    <location>
        <begin position="489"/>
        <end position="508"/>
    </location>
</feature>
<gene>
    <name evidence="8" type="ORF">RS030_152325</name>
</gene>
<dbReference type="AlphaFoldDB" id="A0AAV9Y0P1"/>
<feature type="transmembrane region" description="Helical" evidence="5">
    <location>
        <begin position="56"/>
        <end position="80"/>
    </location>
</feature>
<evidence type="ECO:0000259" key="7">
    <source>
        <dbReference type="Pfam" id="PF04230"/>
    </source>
</evidence>
<dbReference type="InterPro" id="IPR037185">
    <property type="entry name" value="EmrE-like"/>
</dbReference>
<dbReference type="EMBL" id="JAWDEY010000006">
    <property type="protein sequence ID" value="KAK6590512.1"/>
    <property type="molecule type" value="Genomic_DNA"/>
</dbReference>
<evidence type="ECO:0008006" key="10">
    <source>
        <dbReference type="Google" id="ProtNLM"/>
    </source>
</evidence>
<evidence type="ECO:0000313" key="9">
    <source>
        <dbReference type="Proteomes" id="UP001311799"/>
    </source>
</evidence>
<feature type="domain" description="Polysaccharide pyruvyl transferase" evidence="7">
    <location>
        <begin position="602"/>
        <end position="920"/>
    </location>
</feature>
<feature type="transmembrane region" description="Helical" evidence="5">
    <location>
        <begin position="12"/>
        <end position="36"/>
    </location>
</feature>
<dbReference type="SUPFAM" id="SSF103481">
    <property type="entry name" value="Multidrug resistance efflux transporter EmrE"/>
    <property type="match status" value="1"/>
</dbReference>
<dbReference type="PANTHER" id="PTHR11132">
    <property type="entry name" value="SOLUTE CARRIER FAMILY 35"/>
    <property type="match status" value="1"/>
</dbReference>
<feature type="transmembrane region" description="Helical" evidence="5">
    <location>
        <begin position="282"/>
        <end position="302"/>
    </location>
</feature>
<evidence type="ECO:0000256" key="4">
    <source>
        <dbReference type="ARBA" id="ARBA00023136"/>
    </source>
</evidence>
<keyword evidence="3 5" id="KW-1133">Transmembrane helix</keyword>
<evidence type="ECO:0000313" key="8">
    <source>
        <dbReference type="EMBL" id="KAK6590512.1"/>
    </source>
</evidence>
<dbReference type="InterPro" id="IPR004853">
    <property type="entry name" value="Sugar_P_trans_dom"/>
</dbReference>
<protein>
    <recommendedName>
        <fullName evidence="10">Polysaccharide pyruvyl transferase domain-containing protein</fullName>
    </recommendedName>
</protein>
<name>A0AAV9Y0P1_9CRYT</name>
<sequence>MVKLTIGSNTRRIIKGVSIETITILGWTVGSALHSIFTKKSLNKLNENESITSRIIYGSFLTVIQLLIAASTGILICGIIKIKNINKGVKELNEYNNSYRDSNFDGSVTESTCENKIDQINETQMSLSSSYILNEESSSIKKILQGSKDEIEINESNNDENSDIIFKEMNKSYNQSTFSRNREYPIELKIEKEIIANKVVTYEEFEVSEEKTKLETKKRWWGTNELLFSSVLYAIANICANTALGGGKVMLVQIIKCSELILTTILAFLIQKRKITLREVASFSISTAGIVLVVTSTLTGNATPSKALIYSVLLAGIGALTISLRNVIISSSSKNEKAVDTFTILSFWGMISSLLIFTVLSLLFGKFSLNVPVLPLMISGFFHATYNFSSLAFLKLVGSPVVHAYFNLAKRAIIVLTAELINCTAPPPIQIIGSILAILGIHFSKKNNTNKKCINLRANFCKSKSKSSSPIENKGKVSNKVENENKDKYPYAASIGISGLFIIFGWVISYTCSCIIPANNKPSLDHRIINYGNNTFIESYNDHFNEERLREIVKLDDWFLKYPNILMYLSGKKPTFLSESMNIYNNISNNFTVQGKIMVAILANILRNVEHGIVFGLADHENKGDAGINWSQFVVTEFFKIKIIYYCTSNRSHKSCSLNEAYEIANNLNKKPVIFITGGGNIGDLWPKYEAERKEVVERFKEFEKVIFPQSVTVMNDEKFDSDYLFINGKLTIFLRDLFSFHYIEKIIKKKETKLGYEIYNTKIFLTPDIVTSLIILNNVKPLSMKMKSYSTDIVWLNREDRESERRNNTEILFSYGNSSIIIGDWTNYLPTRYFIGVAMGRKRFESYISGHSFDLLKWASNNNITSENNFEIFSLGISLERFCRGLEFILQGKVLITDRLHGHIFSSLLNKKQVLIDTKYNKMKNYYNTWSFPIDREYIKFADSKKNALDFAVELLKSVKIEDKNRVYSSYCNE</sequence>
<organism evidence="8 9">
    <name type="scientific">Cryptosporidium xiaoi</name>
    <dbReference type="NCBI Taxonomy" id="659607"/>
    <lineage>
        <taxon>Eukaryota</taxon>
        <taxon>Sar</taxon>
        <taxon>Alveolata</taxon>
        <taxon>Apicomplexa</taxon>
        <taxon>Conoidasida</taxon>
        <taxon>Coccidia</taxon>
        <taxon>Eucoccidiorida</taxon>
        <taxon>Eimeriorina</taxon>
        <taxon>Cryptosporidiidae</taxon>
        <taxon>Cryptosporidium</taxon>
    </lineage>
</organism>
<proteinExistence type="predicted"/>
<dbReference type="Pfam" id="PF03151">
    <property type="entry name" value="TPT"/>
    <property type="match status" value="1"/>
</dbReference>
<feature type="transmembrane region" description="Helical" evidence="5">
    <location>
        <begin position="341"/>
        <end position="364"/>
    </location>
</feature>
<dbReference type="Proteomes" id="UP001311799">
    <property type="component" value="Unassembled WGS sequence"/>
</dbReference>
<feature type="transmembrane region" description="Helical" evidence="5">
    <location>
        <begin position="384"/>
        <end position="406"/>
    </location>
</feature>
<accession>A0AAV9Y0P1</accession>
<feature type="transmembrane region" description="Helical" evidence="5">
    <location>
        <begin position="250"/>
        <end position="270"/>
    </location>
</feature>
<dbReference type="GO" id="GO:0016020">
    <property type="term" value="C:membrane"/>
    <property type="evidence" value="ECO:0007669"/>
    <property type="project" value="UniProtKB-SubCell"/>
</dbReference>
<dbReference type="InterPro" id="IPR007345">
    <property type="entry name" value="Polysacch_pyruvyl_Trfase"/>
</dbReference>
<evidence type="ECO:0000259" key="6">
    <source>
        <dbReference type="Pfam" id="PF03151"/>
    </source>
</evidence>
<comment type="subcellular location">
    <subcellularLocation>
        <location evidence="1">Membrane</location>
        <topology evidence="1">Multi-pass membrane protein</topology>
    </subcellularLocation>
</comment>
<keyword evidence="4 5" id="KW-0472">Membrane</keyword>
<evidence type="ECO:0000256" key="5">
    <source>
        <dbReference type="SAM" id="Phobius"/>
    </source>
</evidence>
<comment type="caution">
    <text evidence="8">The sequence shown here is derived from an EMBL/GenBank/DDBJ whole genome shotgun (WGS) entry which is preliminary data.</text>
</comment>
<evidence type="ECO:0000256" key="1">
    <source>
        <dbReference type="ARBA" id="ARBA00004141"/>
    </source>
</evidence>
<dbReference type="Pfam" id="PF04230">
    <property type="entry name" value="PS_pyruv_trans"/>
    <property type="match status" value="1"/>
</dbReference>
<reference evidence="8 9" key="1">
    <citation type="submission" date="2023-10" db="EMBL/GenBank/DDBJ databases">
        <title>Comparative genomics analysis reveals potential genetic determinants of host preference in Cryptosporidium xiaoi.</title>
        <authorList>
            <person name="Xiao L."/>
            <person name="Li J."/>
        </authorList>
    </citation>
    <scope>NUCLEOTIDE SEQUENCE [LARGE SCALE GENOMIC DNA]</scope>
    <source>
        <strain evidence="8 9">52996</strain>
    </source>
</reference>
<feature type="transmembrane region" description="Helical" evidence="5">
    <location>
        <begin position="308"/>
        <end position="329"/>
    </location>
</feature>